<proteinExistence type="predicted"/>
<evidence type="ECO:0000256" key="1">
    <source>
        <dbReference type="SAM" id="MobiDB-lite"/>
    </source>
</evidence>
<evidence type="ECO:0000313" key="2">
    <source>
        <dbReference type="EMBL" id="KAF6218717.1"/>
    </source>
</evidence>
<feature type="compositionally biased region" description="Basic and acidic residues" evidence="1">
    <location>
        <begin position="76"/>
        <end position="92"/>
    </location>
</feature>
<dbReference type="EMBL" id="JACCJB010000021">
    <property type="protein sequence ID" value="KAF6218717.1"/>
    <property type="molecule type" value="Genomic_DNA"/>
</dbReference>
<keyword evidence="3" id="KW-1185">Reference proteome</keyword>
<protein>
    <submittedName>
        <fullName evidence="2">Uncharacterized protein</fullName>
    </submittedName>
</protein>
<feature type="compositionally biased region" description="Basic and acidic residues" evidence="1">
    <location>
        <begin position="49"/>
        <end position="68"/>
    </location>
</feature>
<reference evidence="2 3" key="1">
    <citation type="journal article" date="2020" name="Genomics">
        <title>Complete, high-quality genomes from long-read metagenomic sequencing of two wolf lichen thalli reveals enigmatic genome architecture.</title>
        <authorList>
            <person name="McKenzie S.K."/>
            <person name="Walston R.F."/>
            <person name="Allen J.L."/>
        </authorList>
    </citation>
    <scope>NUCLEOTIDE SEQUENCE [LARGE SCALE GENOMIC DNA]</scope>
    <source>
        <strain evidence="2">WasteWater1</strain>
    </source>
</reference>
<accession>A0A8H6C842</accession>
<dbReference type="RefSeq" id="XP_037148152.1">
    <property type="nucleotide sequence ID" value="XM_037296170.1"/>
</dbReference>
<gene>
    <name evidence="2" type="ORF">HO133_005259</name>
</gene>
<sequence length="147" mass="17137">MYNDTKNFPDKPSASETQPPQLANMGCAPSKPAVRRSREPETTFPRYTGPKDFRASVMPERERSRESETPLPRYTGPKEFRASVMPERRSDRQAAQMYQTYQRLDKQRGMRAERRYSWEGHPSEKVLTTFDQLADRGIIPKNALKRK</sequence>
<organism evidence="2 3">
    <name type="scientific">Letharia lupina</name>
    <dbReference type="NCBI Taxonomy" id="560253"/>
    <lineage>
        <taxon>Eukaryota</taxon>
        <taxon>Fungi</taxon>
        <taxon>Dikarya</taxon>
        <taxon>Ascomycota</taxon>
        <taxon>Pezizomycotina</taxon>
        <taxon>Lecanoromycetes</taxon>
        <taxon>OSLEUM clade</taxon>
        <taxon>Lecanoromycetidae</taxon>
        <taxon>Lecanorales</taxon>
        <taxon>Lecanorineae</taxon>
        <taxon>Parmeliaceae</taxon>
        <taxon>Letharia</taxon>
    </lineage>
</organism>
<feature type="region of interest" description="Disordered" evidence="1">
    <location>
        <begin position="1"/>
        <end position="95"/>
    </location>
</feature>
<name>A0A8H6C842_9LECA</name>
<dbReference type="Proteomes" id="UP000593566">
    <property type="component" value="Unassembled WGS sequence"/>
</dbReference>
<evidence type="ECO:0000313" key="3">
    <source>
        <dbReference type="Proteomes" id="UP000593566"/>
    </source>
</evidence>
<dbReference type="AlphaFoldDB" id="A0A8H6C842"/>
<comment type="caution">
    <text evidence="2">The sequence shown here is derived from an EMBL/GenBank/DDBJ whole genome shotgun (WGS) entry which is preliminary data.</text>
</comment>
<dbReference type="GeneID" id="59333665"/>